<name>A0AAV7UVG5_PLEWA</name>
<gene>
    <name evidence="1" type="ORF">NDU88_002391</name>
</gene>
<accession>A0AAV7UVG5</accession>
<protein>
    <submittedName>
        <fullName evidence="1">Uncharacterized protein</fullName>
    </submittedName>
</protein>
<reference evidence="1" key="1">
    <citation type="journal article" date="2022" name="bioRxiv">
        <title>Sequencing and chromosome-scale assembly of the giantPleurodeles waltlgenome.</title>
        <authorList>
            <person name="Brown T."/>
            <person name="Elewa A."/>
            <person name="Iarovenko S."/>
            <person name="Subramanian E."/>
            <person name="Araus A.J."/>
            <person name="Petzold A."/>
            <person name="Susuki M."/>
            <person name="Suzuki K.-i.T."/>
            <person name="Hayashi T."/>
            <person name="Toyoda A."/>
            <person name="Oliveira C."/>
            <person name="Osipova E."/>
            <person name="Leigh N.D."/>
            <person name="Simon A."/>
            <person name="Yun M.H."/>
        </authorList>
    </citation>
    <scope>NUCLEOTIDE SEQUENCE</scope>
    <source>
        <strain evidence="1">20211129_DDA</strain>
        <tissue evidence="1">Liver</tissue>
    </source>
</reference>
<dbReference type="AlphaFoldDB" id="A0AAV7UVG5"/>
<organism evidence="1 2">
    <name type="scientific">Pleurodeles waltl</name>
    <name type="common">Iberian ribbed newt</name>
    <dbReference type="NCBI Taxonomy" id="8319"/>
    <lineage>
        <taxon>Eukaryota</taxon>
        <taxon>Metazoa</taxon>
        <taxon>Chordata</taxon>
        <taxon>Craniata</taxon>
        <taxon>Vertebrata</taxon>
        <taxon>Euteleostomi</taxon>
        <taxon>Amphibia</taxon>
        <taxon>Batrachia</taxon>
        <taxon>Caudata</taxon>
        <taxon>Salamandroidea</taxon>
        <taxon>Salamandridae</taxon>
        <taxon>Pleurodelinae</taxon>
        <taxon>Pleurodeles</taxon>
    </lineage>
</organism>
<evidence type="ECO:0000313" key="2">
    <source>
        <dbReference type="Proteomes" id="UP001066276"/>
    </source>
</evidence>
<comment type="caution">
    <text evidence="1">The sequence shown here is derived from an EMBL/GenBank/DDBJ whole genome shotgun (WGS) entry which is preliminary data.</text>
</comment>
<evidence type="ECO:0000313" key="1">
    <source>
        <dbReference type="EMBL" id="KAJ1193085.1"/>
    </source>
</evidence>
<proteinExistence type="predicted"/>
<sequence length="128" mass="13506">MLGLTAGSRRLFGGPPKWLKCPDLGSFDAGSRYFLVGPPPRQCGTRWAAGSLRGHVACLAVPQRAVITLTSVPESSCCSYALLYCGVASPGRWSPAAAVIRFLVPGGVFAVRRRSCPTDLTLVLAGTR</sequence>
<dbReference type="Proteomes" id="UP001066276">
    <property type="component" value="Chromosome 2_2"/>
</dbReference>
<keyword evidence="2" id="KW-1185">Reference proteome</keyword>
<dbReference type="EMBL" id="JANPWB010000004">
    <property type="protein sequence ID" value="KAJ1193085.1"/>
    <property type="molecule type" value="Genomic_DNA"/>
</dbReference>